<dbReference type="SUPFAM" id="SSF63748">
    <property type="entry name" value="Tudor/PWWP/MBT"/>
    <property type="match status" value="1"/>
</dbReference>
<reference evidence="3" key="1">
    <citation type="submission" date="2022-12" db="EMBL/GenBank/DDBJ databases">
        <title>Draft genome assemblies for two species of Escallonia (Escalloniales).</title>
        <authorList>
            <person name="Chanderbali A."/>
            <person name="Dervinis C."/>
            <person name="Anghel I."/>
            <person name="Soltis D."/>
            <person name="Soltis P."/>
            <person name="Zapata F."/>
        </authorList>
    </citation>
    <scope>NUCLEOTIDE SEQUENCE</scope>
    <source>
        <strain evidence="3">UCBG92.1500</strain>
        <tissue evidence="3">Leaf</tissue>
    </source>
</reference>
<feature type="compositionally biased region" description="Basic and acidic residues" evidence="1">
    <location>
        <begin position="191"/>
        <end position="201"/>
    </location>
</feature>
<dbReference type="InterPro" id="IPR000313">
    <property type="entry name" value="PWWP_dom"/>
</dbReference>
<dbReference type="Gene3D" id="2.30.30.140">
    <property type="match status" value="1"/>
</dbReference>
<organism evidence="3 4">
    <name type="scientific">Escallonia rubra</name>
    <dbReference type="NCBI Taxonomy" id="112253"/>
    <lineage>
        <taxon>Eukaryota</taxon>
        <taxon>Viridiplantae</taxon>
        <taxon>Streptophyta</taxon>
        <taxon>Embryophyta</taxon>
        <taxon>Tracheophyta</taxon>
        <taxon>Spermatophyta</taxon>
        <taxon>Magnoliopsida</taxon>
        <taxon>eudicotyledons</taxon>
        <taxon>Gunneridae</taxon>
        <taxon>Pentapetalae</taxon>
        <taxon>asterids</taxon>
        <taxon>campanulids</taxon>
        <taxon>Escalloniales</taxon>
        <taxon>Escalloniaceae</taxon>
        <taxon>Escallonia</taxon>
    </lineage>
</organism>
<dbReference type="Proteomes" id="UP001187471">
    <property type="component" value="Unassembled WGS sequence"/>
</dbReference>
<keyword evidence="4" id="KW-1185">Reference proteome</keyword>
<feature type="compositionally biased region" description="Polar residues" evidence="1">
    <location>
        <begin position="263"/>
        <end position="279"/>
    </location>
</feature>
<sequence length="279" mass="30692">MKANILPSNGSCVEKKSGNKAADIQICGEIAFGDLIWVKLHESSWWPGQVVDENLVSRSCKPSDRSAGEVLVRFLYVDPIRCHSEFENILKDFNGCYSEILEKALEQDIPRPKCGTAKGRESKAKAGVIKAEASQIQNSKRKLRNRRQDTESPNFIRMSPRRPSSGIKPQTLVTNGKLHSEKTGGAKRIKRKEDGEQKKLEPGSISPAVSPKTLQKPKVVSMQKKARPNGPESATSPVENSPDLSARKLKVMQSLGLIAPSGSPFNRNGYISPSSFHCD</sequence>
<evidence type="ECO:0000313" key="3">
    <source>
        <dbReference type="EMBL" id="KAK2977968.1"/>
    </source>
</evidence>
<evidence type="ECO:0000313" key="4">
    <source>
        <dbReference type="Proteomes" id="UP001187471"/>
    </source>
</evidence>
<comment type="caution">
    <text evidence="3">The sequence shown here is derived from an EMBL/GenBank/DDBJ whole genome shotgun (WGS) entry which is preliminary data.</text>
</comment>
<gene>
    <name evidence="3" type="ORF">RJ640_023506</name>
</gene>
<feature type="compositionally biased region" description="Polar residues" evidence="1">
    <location>
        <begin position="232"/>
        <end position="243"/>
    </location>
</feature>
<accession>A0AA88UCJ3</accession>
<dbReference type="Pfam" id="PF00855">
    <property type="entry name" value="PWWP"/>
    <property type="match status" value="1"/>
</dbReference>
<name>A0AA88UCJ3_9ASTE</name>
<dbReference type="CDD" id="cd05162">
    <property type="entry name" value="PWWP"/>
    <property type="match status" value="1"/>
</dbReference>
<protein>
    <recommendedName>
        <fullName evidence="2">PWWP domain-containing protein</fullName>
    </recommendedName>
</protein>
<evidence type="ECO:0000256" key="1">
    <source>
        <dbReference type="SAM" id="MobiDB-lite"/>
    </source>
</evidence>
<feature type="region of interest" description="Disordered" evidence="1">
    <location>
        <begin position="113"/>
        <end position="279"/>
    </location>
</feature>
<dbReference type="AlphaFoldDB" id="A0AA88UCJ3"/>
<dbReference type="EMBL" id="JAVXUO010001917">
    <property type="protein sequence ID" value="KAK2977968.1"/>
    <property type="molecule type" value="Genomic_DNA"/>
</dbReference>
<feature type="domain" description="PWWP" evidence="2">
    <location>
        <begin position="32"/>
        <end position="75"/>
    </location>
</feature>
<evidence type="ECO:0000259" key="2">
    <source>
        <dbReference type="PROSITE" id="PS50812"/>
    </source>
</evidence>
<dbReference type="PROSITE" id="PS50812">
    <property type="entry name" value="PWWP"/>
    <property type="match status" value="1"/>
</dbReference>
<proteinExistence type="predicted"/>